<dbReference type="InterPro" id="IPR050312">
    <property type="entry name" value="IolE/XylAMocC-like"/>
</dbReference>
<sequence length="301" mass="34199">MKFSIVTDMLGKESFEEAIANAKELGFDYVELRAKLDGDTIDTISVEKARQLGEVVKKHGLKVATLSSWAVNSCTFSGPPKYDNYDEGHHHEMTEQLRRLFDLADAFSAPNVRIYSLHRREGFDTLPPEEKEKEYQHNTAVLLAHAEHAQTRGKVILVENEPPTLANNCVELGELMKNTNHPNLKLNWDIVNGWRTGEFPTVEKYEHIKGHVASVHLKGASREVNSISNEFSHGRFNNFAIAGEDDFEHVEIMTALAKHDPEAILTIDTHYPSFYQQDKIGEVEVVRQTKEFFEKILKVKA</sequence>
<dbReference type="InterPro" id="IPR036237">
    <property type="entry name" value="Xyl_isomerase-like_sf"/>
</dbReference>
<reference evidence="2 3" key="1">
    <citation type="submission" date="2024-09" db="EMBL/GenBank/DDBJ databases">
        <authorList>
            <person name="Sun Q."/>
            <person name="Mori K."/>
        </authorList>
    </citation>
    <scope>NUCLEOTIDE SEQUENCE [LARGE SCALE GENOMIC DNA]</scope>
    <source>
        <strain evidence="2 3">NCAIM B.02610</strain>
    </source>
</reference>
<dbReference type="EMBL" id="JBHLUX010000033">
    <property type="protein sequence ID" value="MFC0471408.1"/>
    <property type="molecule type" value="Genomic_DNA"/>
</dbReference>
<proteinExistence type="predicted"/>
<dbReference type="SUPFAM" id="SSF51658">
    <property type="entry name" value="Xylose isomerase-like"/>
    <property type="match status" value="1"/>
</dbReference>
<gene>
    <name evidence="2" type="ORF">ACFFHM_13135</name>
</gene>
<dbReference type="RefSeq" id="WP_335961873.1">
    <property type="nucleotide sequence ID" value="NZ_JAXBLX010000021.1"/>
</dbReference>
<comment type="caution">
    <text evidence="2">The sequence shown here is derived from an EMBL/GenBank/DDBJ whole genome shotgun (WGS) entry which is preliminary data.</text>
</comment>
<accession>A0ABV6KDL9</accession>
<evidence type="ECO:0000313" key="2">
    <source>
        <dbReference type="EMBL" id="MFC0471408.1"/>
    </source>
</evidence>
<dbReference type="InterPro" id="IPR013022">
    <property type="entry name" value="Xyl_isomerase-like_TIM-brl"/>
</dbReference>
<keyword evidence="3" id="KW-1185">Reference proteome</keyword>
<organism evidence="2 3">
    <name type="scientific">Halalkalibacter kiskunsagensis</name>
    <dbReference type="NCBI Taxonomy" id="1548599"/>
    <lineage>
        <taxon>Bacteria</taxon>
        <taxon>Bacillati</taxon>
        <taxon>Bacillota</taxon>
        <taxon>Bacilli</taxon>
        <taxon>Bacillales</taxon>
        <taxon>Bacillaceae</taxon>
        <taxon>Halalkalibacter</taxon>
    </lineage>
</organism>
<keyword evidence="2" id="KW-0413">Isomerase</keyword>
<dbReference type="Proteomes" id="UP001589838">
    <property type="component" value="Unassembled WGS sequence"/>
</dbReference>
<protein>
    <submittedName>
        <fullName evidence="2">Sugar phosphate isomerase/epimerase</fullName>
    </submittedName>
</protein>
<evidence type="ECO:0000259" key="1">
    <source>
        <dbReference type="Pfam" id="PF01261"/>
    </source>
</evidence>
<dbReference type="GO" id="GO:0016853">
    <property type="term" value="F:isomerase activity"/>
    <property type="evidence" value="ECO:0007669"/>
    <property type="project" value="UniProtKB-KW"/>
</dbReference>
<evidence type="ECO:0000313" key="3">
    <source>
        <dbReference type="Proteomes" id="UP001589838"/>
    </source>
</evidence>
<dbReference type="Pfam" id="PF01261">
    <property type="entry name" value="AP_endonuc_2"/>
    <property type="match status" value="1"/>
</dbReference>
<dbReference type="PANTHER" id="PTHR12110:SF41">
    <property type="entry name" value="INOSOSE DEHYDRATASE"/>
    <property type="match status" value="1"/>
</dbReference>
<dbReference type="PANTHER" id="PTHR12110">
    <property type="entry name" value="HYDROXYPYRUVATE ISOMERASE"/>
    <property type="match status" value="1"/>
</dbReference>
<feature type="domain" description="Xylose isomerase-like TIM barrel" evidence="1">
    <location>
        <begin position="19"/>
        <end position="293"/>
    </location>
</feature>
<dbReference type="Gene3D" id="3.20.20.150">
    <property type="entry name" value="Divalent-metal-dependent TIM barrel enzymes"/>
    <property type="match status" value="1"/>
</dbReference>
<name>A0ABV6KDL9_9BACI</name>